<evidence type="ECO:0000256" key="7">
    <source>
        <dbReference type="ARBA" id="ARBA00023136"/>
    </source>
</evidence>
<comment type="subunit">
    <text evidence="8">Component of the oligosaccharyltransferase (OST) complex.</text>
</comment>
<evidence type="ECO:0000256" key="2">
    <source>
        <dbReference type="ARBA" id="ARBA00004922"/>
    </source>
</evidence>
<proteinExistence type="inferred from homology"/>
<dbReference type="InterPro" id="IPR055459">
    <property type="entry name" value="OST48_MD"/>
</dbReference>
<comment type="similarity">
    <text evidence="3 8">Belongs to the DDOST 48 kDa subunit family.</text>
</comment>
<dbReference type="OMA" id="AHDEYPR"/>
<dbReference type="PhylomeDB" id="R7QLD9"/>
<keyword evidence="12" id="KW-1185">Reference proteome</keyword>
<feature type="domain" description="OST48 N-terminal" evidence="9">
    <location>
        <begin position="28"/>
        <end position="261"/>
    </location>
</feature>
<keyword evidence="8" id="KW-0732">Signal</keyword>
<dbReference type="GeneID" id="17326197"/>
<evidence type="ECO:0000256" key="1">
    <source>
        <dbReference type="ARBA" id="ARBA00004479"/>
    </source>
</evidence>
<dbReference type="Gramene" id="CDF38573">
    <property type="protein sequence ID" value="CDF38573"/>
    <property type="gene ID" value="CHC_T00001157001"/>
</dbReference>
<comment type="pathway">
    <text evidence="2 8">Protein modification; protein glycosylation.</text>
</comment>
<reference evidence="12" key="1">
    <citation type="journal article" date="2013" name="Proc. Natl. Acad. Sci. U.S.A.">
        <title>Genome structure and metabolic features in the red seaweed Chondrus crispus shed light on evolution of the Archaeplastida.</title>
        <authorList>
            <person name="Collen J."/>
            <person name="Porcel B."/>
            <person name="Carre W."/>
            <person name="Ball S.G."/>
            <person name="Chaparro C."/>
            <person name="Tonon T."/>
            <person name="Barbeyron T."/>
            <person name="Michel G."/>
            <person name="Noel B."/>
            <person name="Valentin K."/>
            <person name="Elias M."/>
            <person name="Artiguenave F."/>
            <person name="Arun A."/>
            <person name="Aury J.M."/>
            <person name="Barbosa-Neto J.F."/>
            <person name="Bothwell J.H."/>
            <person name="Bouget F.Y."/>
            <person name="Brillet L."/>
            <person name="Cabello-Hurtado F."/>
            <person name="Capella-Gutierrez S."/>
            <person name="Charrier B."/>
            <person name="Cladiere L."/>
            <person name="Cock J.M."/>
            <person name="Coelho S.M."/>
            <person name="Colleoni C."/>
            <person name="Czjzek M."/>
            <person name="Da Silva C."/>
            <person name="Delage L."/>
            <person name="Denoeud F."/>
            <person name="Deschamps P."/>
            <person name="Dittami S.M."/>
            <person name="Gabaldon T."/>
            <person name="Gachon C.M."/>
            <person name="Groisillier A."/>
            <person name="Herve C."/>
            <person name="Jabbari K."/>
            <person name="Katinka M."/>
            <person name="Kloareg B."/>
            <person name="Kowalczyk N."/>
            <person name="Labadie K."/>
            <person name="Leblanc C."/>
            <person name="Lopez P.J."/>
            <person name="McLachlan D.H."/>
            <person name="Meslet-Cladiere L."/>
            <person name="Moustafa A."/>
            <person name="Nehr Z."/>
            <person name="Nyvall Collen P."/>
            <person name="Panaud O."/>
            <person name="Partensky F."/>
            <person name="Poulain J."/>
            <person name="Rensing S.A."/>
            <person name="Rousvoal S."/>
            <person name="Samson G."/>
            <person name="Symeonidi A."/>
            <person name="Weissenbach J."/>
            <person name="Zambounis A."/>
            <person name="Wincker P."/>
            <person name="Boyen C."/>
        </authorList>
    </citation>
    <scope>NUCLEOTIDE SEQUENCE [LARGE SCALE GENOMIC DNA]</scope>
    <source>
        <strain evidence="12">cv. Stackhouse</strain>
    </source>
</reference>
<evidence type="ECO:0000256" key="3">
    <source>
        <dbReference type="ARBA" id="ARBA00008743"/>
    </source>
</evidence>
<dbReference type="GO" id="GO:0018279">
    <property type="term" value="P:protein N-linked glycosylation via asparagine"/>
    <property type="evidence" value="ECO:0007669"/>
    <property type="project" value="UniProtKB-UniRule"/>
</dbReference>
<dbReference type="STRING" id="2769.R7QLD9"/>
<dbReference type="OrthoDB" id="29105at2759"/>
<evidence type="ECO:0000259" key="10">
    <source>
        <dbReference type="Pfam" id="PF23358"/>
    </source>
</evidence>
<keyword evidence="5 8" id="KW-0256">Endoplasmic reticulum</keyword>
<evidence type="ECO:0000259" key="9">
    <source>
        <dbReference type="Pfam" id="PF03345"/>
    </source>
</evidence>
<evidence type="ECO:0000313" key="11">
    <source>
        <dbReference type="EMBL" id="CDF38573.1"/>
    </source>
</evidence>
<dbReference type="KEGG" id="ccp:CHC_T00001157001"/>
<dbReference type="RefSeq" id="XP_005718478.1">
    <property type="nucleotide sequence ID" value="XM_005718421.1"/>
</dbReference>
<dbReference type="Pfam" id="PF23358">
    <property type="entry name" value="OST48_MD"/>
    <property type="match status" value="1"/>
</dbReference>
<feature type="signal peptide" evidence="8">
    <location>
        <begin position="1"/>
        <end position="19"/>
    </location>
</feature>
<feature type="chain" id="PRO_5005145732" description="Dolichyl-diphosphooligosaccharide--protein glycosyltransferase 48 kDa subunit" evidence="8">
    <location>
        <begin position="20"/>
        <end position="438"/>
    </location>
</feature>
<feature type="transmembrane region" description="Helical" evidence="8">
    <location>
        <begin position="405"/>
        <end position="426"/>
    </location>
</feature>
<gene>
    <name evidence="11" type="ORF">CHC_T00001157001</name>
</gene>
<evidence type="ECO:0000256" key="6">
    <source>
        <dbReference type="ARBA" id="ARBA00022989"/>
    </source>
</evidence>
<feature type="domain" description="OST48 middle" evidence="10">
    <location>
        <begin position="294"/>
        <end position="425"/>
    </location>
</feature>
<evidence type="ECO:0000313" key="12">
    <source>
        <dbReference type="Proteomes" id="UP000012073"/>
    </source>
</evidence>
<keyword evidence="7 8" id="KW-0472">Membrane</keyword>
<dbReference type="UniPathway" id="UPA00378"/>
<dbReference type="EMBL" id="HG001947">
    <property type="protein sequence ID" value="CDF38573.1"/>
    <property type="molecule type" value="Genomic_DNA"/>
</dbReference>
<evidence type="ECO:0000256" key="4">
    <source>
        <dbReference type="ARBA" id="ARBA00022692"/>
    </source>
</evidence>
<evidence type="ECO:0000256" key="5">
    <source>
        <dbReference type="ARBA" id="ARBA00022824"/>
    </source>
</evidence>
<dbReference type="Proteomes" id="UP000012073">
    <property type="component" value="Unassembled WGS sequence"/>
</dbReference>
<accession>R7QLD9</accession>
<protein>
    <recommendedName>
        <fullName evidence="8">Dolichyl-diphosphooligosaccharide--protein glycosyltransferase 48 kDa subunit</fullName>
        <shortName evidence="8">Oligosaccharyl transferase 48 kDa subunit</shortName>
    </recommendedName>
</protein>
<dbReference type="GO" id="GO:0008250">
    <property type="term" value="C:oligosaccharyltransferase complex"/>
    <property type="evidence" value="ECO:0007669"/>
    <property type="project" value="TreeGrafter"/>
</dbReference>
<name>R7QLD9_CHOCR</name>
<keyword evidence="4 8" id="KW-0812">Transmembrane</keyword>
<organism evidence="11 12">
    <name type="scientific">Chondrus crispus</name>
    <name type="common">Carrageen Irish moss</name>
    <name type="synonym">Polymorpha crispa</name>
    <dbReference type="NCBI Taxonomy" id="2769"/>
    <lineage>
        <taxon>Eukaryota</taxon>
        <taxon>Rhodophyta</taxon>
        <taxon>Florideophyceae</taxon>
        <taxon>Rhodymeniophycidae</taxon>
        <taxon>Gigartinales</taxon>
        <taxon>Gigartinaceae</taxon>
        <taxon>Chondrus</taxon>
    </lineage>
</organism>
<dbReference type="Pfam" id="PF03345">
    <property type="entry name" value="OST48_N"/>
    <property type="match status" value="1"/>
</dbReference>
<dbReference type="PANTHER" id="PTHR10830">
    <property type="entry name" value="DOLICHYL-DIPHOSPHOOLIGOSACCHARIDE--PROTEIN GLYCOSYLTRANSFERASE 48 KDA SUBUNIT"/>
    <property type="match status" value="1"/>
</dbReference>
<comment type="subcellular location">
    <subcellularLocation>
        <location evidence="8">Endoplasmic reticulum membrane</location>
        <topology evidence="8">Single-pass type I membrane protein</topology>
    </subcellularLocation>
    <subcellularLocation>
        <location evidence="1">Membrane</location>
        <topology evidence="1">Single-pass type I membrane protein</topology>
    </subcellularLocation>
</comment>
<evidence type="ECO:0000256" key="8">
    <source>
        <dbReference type="RuleBase" id="RU361142"/>
    </source>
</evidence>
<dbReference type="InterPro" id="IPR005013">
    <property type="entry name" value="DDOST_48_kDa_subunit"/>
</dbReference>
<keyword evidence="6 8" id="KW-1133">Transmembrane helix</keyword>
<dbReference type="InterPro" id="IPR055457">
    <property type="entry name" value="OST48_N"/>
</dbReference>
<sequence length="438" mass="48256">MRLPLSLLLVAVFSSIIAAAFQGQSNVVLVVFEDQVMLKTHSRFVDSLKAIGKTVEVKQANSESFDLRADGEYVYDSIVLLCPTATKMERKLSLDSLVRFVDAGHNLFVAAGHGYSDYTSKVASSIGVDLDYKRNKMTDHQQPFQSLDDGSHTIIRAGGLVQSKYLFGDENIKASDIVFSGPGATLFTDNELIDKVMWGSGSCYSTDDSRRPLSKIPRVAGAASVLAAALSTRTESRASYFGSIDTLSNDAFDKAGKKHEKALTSFLAWTVGHAGVLRTRNLVHSSIDDSGSLANEFRVKDTIKFSIDVQEWDGGKGVWSPYVADDMQVEFVMLDPWVRERLHYSGNENGTYTATIPVPDQIGVYKFNIQYFRPGLSPIVLMKVVPVRPYLHNEYERFIGMASPYYASSFSMLIGVFLLGLVILYGNKGEDGEHAKAD</sequence>
<comment type="function">
    <text evidence="8">Subunit of the oligosaccharyl transferase (OST) complex that catalyzes the initial transfer of a defined glycan (Glc(3)Man(9)GlcNAc(2) in eukaryotes) from the lipid carrier dolichol-pyrophosphate to an asparagine residue within an Asn-X-Ser/Thr consensus motif in nascent polypeptide chains, the first step in protein N-glycosylation. N-glycosylation occurs cotranslationally and the complex associates with the Sec61 complex at the channel-forming translocon complex that mediates protein translocation across the endoplasmic reticulum (ER).</text>
</comment>
<dbReference type="AlphaFoldDB" id="R7QLD9"/>
<dbReference type="PANTHER" id="PTHR10830:SF0">
    <property type="entry name" value="DOLICHYL-DIPHOSPHOOLIGOSACCHARIDE--PROTEIN GLYCOSYLTRANSFERASE 48 KDA SUBUNIT"/>
    <property type="match status" value="1"/>
</dbReference>